<reference evidence="2 3" key="1">
    <citation type="journal article" date="2011" name="J. Gen. Appl. Microbiol.">
        <title>Draft genome sequencing of the enigmatic basidiomycete Mixia osmundae.</title>
        <authorList>
            <person name="Nishida H."/>
            <person name="Nagatsuka Y."/>
            <person name="Sugiyama J."/>
        </authorList>
    </citation>
    <scope>NUCLEOTIDE SEQUENCE [LARGE SCALE GENOMIC DNA]</scope>
    <source>
        <strain evidence="3">CBS 9802 / IAM 14324 / JCM 22182 / KY 12970</strain>
    </source>
</reference>
<dbReference type="AlphaFoldDB" id="G7E191"/>
<dbReference type="Proteomes" id="UP000009131">
    <property type="component" value="Unassembled WGS sequence"/>
</dbReference>
<feature type="signal peptide" evidence="1">
    <location>
        <begin position="1"/>
        <end position="18"/>
    </location>
</feature>
<evidence type="ECO:0000256" key="1">
    <source>
        <dbReference type="SAM" id="SignalP"/>
    </source>
</evidence>
<feature type="chain" id="PRO_5003492343" evidence="1">
    <location>
        <begin position="19"/>
        <end position="469"/>
    </location>
</feature>
<gene>
    <name evidence="2" type="primary">Mo03271</name>
    <name evidence="2" type="ORF">E5Q_03271</name>
</gene>
<protein>
    <submittedName>
        <fullName evidence="2">Uncharacterized protein</fullName>
    </submittedName>
</protein>
<dbReference type="HOGENOM" id="CLU_582750_0_0_1"/>
<keyword evidence="3" id="KW-1185">Reference proteome</keyword>
<organism evidence="2 3">
    <name type="scientific">Mixia osmundae (strain CBS 9802 / IAM 14324 / JCM 22182 / KY 12970)</name>
    <dbReference type="NCBI Taxonomy" id="764103"/>
    <lineage>
        <taxon>Eukaryota</taxon>
        <taxon>Fungi</taxon>
        <taxon>Dikarya</taxon>
        <taxon>Basidiomycota</taxon>
        <taxon>Pucciniomycotina</taxon>
        <taxon>Mixiomycetes</taxon>
        <taxon>Mixiales</taxon>
        <taxon>Mixiaceae</taxon>
        <taxon>Mixia</taxon>
    </lineage>
</organism>
<dbReference type="EMBL" id="BABT02000102">
    <property type="protein sequence ID" value="GAA96601.1"/>
    <property type="molecule type" value="Genomic_DNA"/>
</dbReference>
<reference evidence="2 3" key="2">
    <citation type="journal article" date="2012" name="Open Biol.">
        <title>Characteristics of nucleosomes and linker DNA regions on the genome of the basidiomycete Mixia osmundae revealed by mono- and dinucleosome mapping.</title>
        <authorList>
            <person name="Nishida H."/>
            <person name="Kondo S."/>
            <person name="Matsumoto T."/>
            <person name="Suzuki Y."/>
            <person name="Yoshikawa H."/>
            <person name="Taylor T.D."/>
            <person name="Sugiyama J."/>
        </authorList>
    </citation>
    <scope>NUCLEOTIDE SEQUENCE [LARGE SCALE GENOMIC DNA]</scope>
    <source>
        <strain evidence="3">CBS 9802 / IAM 14324 / JCM 22182 / KY 12970</strain>
    </source>
</reference>
<proteinExistence type="predicted"/>
<comment type="caution">
    <text evidence="2">The sequence shown here is derived from an EMBL/GenBank/DDBJ whole genome shotgun (WGS) entry which is preliminary data.</text>
</comment>
<sequence length="469" mass="51368">MFARVICLALAALSSVSALPQGPATNAGNVGLQAPSVADLAASQLATRDELGHYYTAHLSCYTFGQKLIFSATFGVRKHLPSNASPSSSTQSYRNPADELNRACKSSTTVFLCTSRRAEAVTERRTQTPCINAGNVLAYGPSHATACFLSHRGSKIIDAWLLDSTDLPDAAGKMKQQIYMGLLVMGAVFAVEALPHDEAAPALDARELTGRAGAVEVLGDYYSANLKLHSADKQLLFSASFGIRKRLPSNSVDILNFASTLKVSWYDDGMYLGVDNILLACFKFAYGVKDDFWVSACFQHARGSKTIDSYYIEEVNLVNHQDIDAGAIQYDVVPFSIASSVEAHGVGDTIELAEVLGEYYSASFKIHNSKGQSIDILNFDEPLRVSWRQDGMKYEDNNALVACFYFIYKVEVEFVELCFQHRRGSKTIDSFSEPSDQLQTAVDLYDGPVQYNMTFNGAPVKFLGTAYYE</sequence>
<dbReference type="InParanoid" id="G7E191"/>
<accession>G7E191</accession>
<evidence type="ECO:0000313" key="2">
    <source>
        <dbReference type="EMBL" id="GAA96601.1"/>
    </source>
</evidence>
<name>G7E191_MIXOS</name>
<evidence type="ECO:0000313" key="3">
    <source>
        <dbReference type="Proteomes" id="UP000009131"/>
    </source>
</evidence>
<keyword evidence="1" id="KW-0732">Signal</keyword>